<dbReference type="AlphaFoldDB" id="A0A0K8VBK7"/>
<dbReference type="EMBL" id="GDHF01001573">
    <property type="protein sequence ID" value="JAI50741.1"/>
    <property type="molecule type" value="Transcribed_RNA"/>
</dbReference>
<dbReference type="EMBL" id="GDHF01016088">
    <property type="protein sequence ID" value="JAI36226.1"/>
    <property type="molecule type" value="Transcribed_RNA"/>
</dbReference>
<feature type="region of interest" description="Disordered" evidence="1">
    <location>
        <begin position="68"/>
        <end position="94"/>
    </location>
</feature>
<feature type="compositionally biased region" description="Polar residues" evidence="1">
    <location>
        <begin position="85"/>
        <end position="94"/>
    </location>
</feature>
<evidence type="ECO:0000256" key="1">
    <source>
        <dbReference type="SAM" id="MobiDB-lite"/>
    </source>
</evidence>
<accession>A0A0K8VBK7</accession>
<dbReference type="OrthoDB" id="8010101at2759"/>
<name>A0A0K8VBK7_BACLA</name>
<evidence type="ECO:0000313" key="3">
    <source>
        <dbReference type="EMBL" id="JAI50741.1"/>
    </source>
</evidence>
<reference evidence="2" key="1">
    <citation type="submission" date="2015-06" db="EMBL/GenBank/DDBJ databases">
        <authorList>
            <person name="Hoefler B.C."/>
            <person name="Straight P.D."/>
        </authorList>
    </citation>
    <scope>NUCLEOTIDE SEQUENCE</scope>
</reference>
<proteinExistence type="predicted"/>
<gene>
    <name evidence="3" type="ORF">c1_g1_i1</name>
    <name evidence="2" type="ORF">c1_g1_i2</name>
</gene>
<organism evidence="2">
    <name type="scientific">Bactrocera latifrons</name>
    <name type="common">Malaysian fruit fly</name>
    <name type="synonym">Chaetodacus latifrons</name>
    <dbReference type="NCBI Taxonomy" id="174628"/>
    <lineage>
        <taxon>Eukaryota</taxon>
        <taxon>Metazoa</taxon>
        <taxon>Ecdysozoa</taxon>
        <taxon>Arthropoda</taxon>
        <taxon>Hexapoda</taxon>
        <taxon>Insecta</taxon>
        <taxon>Pterygota</taxon>
        <taxon>Neoptera</taxon>
        <taxon>Endopterygota</taxon>
        <taxon>Diptera</taxon>
        <taxon>Brachycera</taxon>
        <taxon>Muscomorpha</taxon>
        <taxon>Tephritoidea</taxon>
        <taxon>Tephritidae</taxon>
        <taxon>Bactrocera</taxon>
        <taxon>Bactrocera</taxon>
    </lineage>
</organism>
<evidence type="ECO:0000313" key="2">
    <source>
        <dbReference type="EMBL" id="JAI36226.1"/>
    </source>
</evidence>
<protein>
    <submittedName>
        <fullName evidence="2">Uncharacterized protein</fullName>
    </submittedName>
</protein>
<sequence length="203" mass="22366">MENDALLIRTSMDIIESHINTTPIHRSQSSLSNEGDLSFSSSIDQELDALILGDELPAFEIRLVSPLGRTPSPIDSNEEDFRTPTRLSQLDRNSTASEGLNSDFVTLEEINSLISPPADDKGCTADVSRCNSLETIFEGVFLNTPPKAGSIARNVSTTRENLFEKFIINRMFSTKENQVPNIGAVNAVRKLTLSEDIPQNNIK</sequence>